<reference evidence="1 2" key="1">
    <citation type="journal article" date="2010" name="Stand. Genomic Sci.">
        <title>Complete genome sequence of Marinobacter adhaerens type strain (HP15), a diatom-interacting marine microorganism.</title>
        <authorList>
            <person name="Gardes A."/>
            <person name="Kaeppel E."/>
            <person name="Shehzad A."/>
            <person name="Seebah S."/>
            <person name="Teeling H."/>
            <person name="Yarza P."/>
            <person name="Glockner F.O."/>
            <person name="Grossart H.P."/>
            <person name="Ullrich M.S."/>
        </authorList>
    </citation>
    <scope>NUCLEOTIDE SEQUENCE [LARGE SCALE GENOMIC DNA]</scope>
    <source>
        <strain evidence="2">DSM 23420 / HP15</strain>
    </source>
</reference>
<accession>E4PLP8</accession>
<proteinExistence type="predicted"/>
<dbReference type="AlphaFoldDB" id="E4PLP8"/>
<protein>
    <submittedName>
        <fullName evidence="1">Uncharacterized protein</fullName>
    </submittedName>
</protein>
<dbReference type="Proteomes" id="UP000007077">
    <property type="component" value="Chromosome"/>
</dbReference>
<gene>
    <name evidence="1" type="ordered locus">HP15_4071</name>
</gene>
<reference evidence="2" key="2">
    <citation type="submission" date="2010-02" db="EMBL/GenBank/DDBJ databases">
        <title>Complete genome sequence of Marinobacter adhaerens type strain (HP15).</title>
        <authorList>
            <person name="Gaerdes A.A.M."/>
            <person name="Kaeppel E."/>
            <person name="Shezad A."/>
            <person name="Seebah S."/>
            <person name="Teeling H."/>
            <person name="Yarza P."/>
            <person name="Gloeckner F.O."/>
            <person name="Ullrich M.S."/>
        </authorList>
    </citation>
    <scope>NUCLEOTIDE SEQUENCE [LARGE SCALE GENOMIC DNA]</scope>
    <source>
        <strain evidence="2">DSM 23420 / HP15</strain>
    </source>
</reference>
<evidence type="ECO:0000313" key="1">
    <source>
        <dbReference type="EMBL" id="ADP99835.1"/>
    </source>
</evidence>
<dbReference type="KEGG" id="mad:HP15_4071"/>
<dbReference type="EMBL" id="CP001978">
    <property type="protein sequence ID" value="ADP99835.1"/>
    <property type="molecule type" value="Genomic_DNA"/>
</dbReference>
<evidence type="ECO:0000313" key="2">
    <source>
        <dbReference type="Proteomes" id="UP000007077"/>
    </source>
</evidence>
<dbReference type="HOGENOM" id="CLU_3345603_0_0_6"/>
<name>E4PLP8_MARAH</name>
<organism evidence="1 2">
    <name type="scientific">Marinobacter adhaerens (strain DSM 23420 / HP15)</name>
    <dbReference type="NCBI Taxonomy" id="225937"/>
    <lineage>
        <taxon>Bacteria</taxon>
        <taxon>Pseudomonadati</taxon>
        <taxon>Pseudomonadota</taxon>
        <taxon>Gammaproteobacteria</taxon>
        <taxon>Pseudomonadales</taxon>
        <taxon>Marinobacteraceae</taxon>
        <taxon>Marinobacter</taxon>
    </lineage>
</organism>
<sequence length="37" mass="3918">MGGEAQKRLISRLSSPHLFSVLGYNQLSSPDNAGSLS</sequence>